<reference evidence="3 4" key="1">
    <citation type="submission" date="2015-04" db="EMBL/GenBank/DDBJ databases">
        <authorList>
            <person name="Heijne W.H."/>
            <person name="Fedorova N.D."/>
            <person name="Nierman W.C."/>
            <person name="Vollebregt A.W."/>
            <person name="Zhao Z."/>
            <person name="Wu L."/>
            <person name="Kumar M."/>
            <person name="Stam H."/>
            <person name="van den Berg M.A."/>
            <person name="Pel H.J."/>
        </authorList>
    </citation>
    <scope>NUCLEOTIDE SEQUENCE [LARGE SCALE GENOMIC DNA]</scope>
    <source>
        <strain evidence="3 4">CBS 393.64</strain>
    </source>
</reference>
<sequence>MAEEYPEGRLFGNPKASRALLQFLADTAIGCPRGDQPAGLSLLANSALPRGDGNGPRADIGGITHIPQHTASSRIFSAGKNSSEMASATAITPTAPSNLTSKDAAVLQALFDAESSPSPSSSNVVIDPSLPSFPAVPESDLAALKARELHAIRQIQQTDSSSSGGGGSNTPPSQETVKAAIAELDAIIAEYPSYPSAYVNRAQALRVLIECRKSSSESADNDSSNALFSPENTSLATRLFSDLGQAIALASPESSSSDSNSNTSRITVSPAQARILADAHTHRGYLLLKASKRRTTQPEEEGAAGGPQQLAHVTSKDQLEELASRDFFLGGRYGNRIAQQLAVQTNPYAKMCGAIVKEALRKEMEERAA</sequence>
<dbReference type="RefSeq" id="XP_013329694.1">
    <property type="nucleotide sequence ID" value="XM_013474240.1"/>
</dbReference>
<dbReference type="PANTHER" id="PTHR21405">
    <property type="entry name" value="CDNA SEQUENCE BC021608"/>
    <property type="match status" value="1"/>
</dbReference>
<keyword evidence="4" id="KW-1185">Reference proteome</keyword>
<organism evidence="3 4">
    <name type="scientific">Rasamsonia emersonii (strain ATCC 16479 / CBS 393.64 / IMI 116815)</name>
    <dbReference type="NCBI Taxonomy" id="1408163"/>
    <lineage>
        <taxon>Eukaryota</taxon>
        <taxon>Fungi</taxon>
        <taxon>Dikarya</taxon>
        <taxon>Ascomycota</taxon>
        <taxon>Pezizomycotina</taxon>
        <taxon>Eurotiomycetes</taxon>
        <taxon>Eurotiomycetidae</taxon>
        <taxon>Eurotiales</taxon>
        <taxon>Trichocomaceae</taxon>
        <taxon>Rasamsonia</taxon>
    </lineage>
</organism>
<comment type="caution">
    <text evidence="3">The sequence shown here is derived from an EMBL/GenBank/DDBJ whole genome shotgun (WGS) entry which is preliminary data.</text>
</comment>
<dbReference type="PANTHER" id="PTHR21405:SF0">
    <property type="entry name" value="TETRATRICOPEPTIDE REPEAT PROTEIN 36"/>
    <property type="match status" value="1"/>
</dbReference>
<protein>
    <recommendedName>
        <fullName evidence="5">Tetratricopeptide repeat protein 36</fullName>
    </recommendedName>
</protein>
<evidence type="ECO:0008006" key="5">
    <source>
        <dbReference type="Google" id="ProtNLM"/>
    </source>
</evidence>
<proteinExistence type="inferred from homology"/>
<evidence type="ECO:0000313" key="4">
    <source>
        <dbReference type="Proteomes" id="UP000053958"/>
    </source>
</evidence>
<dbReference type="GeneID" id="25315159"/>
<dbReference type="GO" id="GO:0006570">
    <property type="term" value="P:tyrosine metabolic process"/>
    <property type="evidence" value="ECO:0007669"/>
    <property type="project" value="TreeGrafter"/>
</dbReference>
<comment type="similarity">
    <text evidence="1">Belongs to the TTC36 family.</text>
</comment>
<dbReference type="EMBL" id="LASV01000111">
    <property type="protein sequence ID" value="KKA23082.1"/>
    <property type="molecule type" value="Genomic_DNA"/>
</dbReference>
<evidence type="ECO:0000256" key="2">
    <source>
        <dbReference type="SAM" id="MobiDB-lite"/>
    </source>
</evidence>
<dbReference type="InterPro" id="IPR038906">
    <property type="entry name" value="TTC36"/>
</dbReference>
<dbReference type="Proteomes" id="UP000053958">
    <property type="component" value="Unassembled WGS sequence"/>
</dbReference>
<gene>
    <name evidence="3" type="ORF">T310_2808</name>
</gene>
<evidence type="ECO:0000313" key="3">
    <source>
        <dbReference type="EMBL" id="KKA23082.1"/>
    </source>
</evidence>
<accession>A0A0F4YXP8</accession>
<name>A0A0F4YXP8_RASE3</name>
<evidence type="ECO:0000256" key="1">
    <source>
        <dbReference type="ARBA" id="ARBA00006995"/>
    </source>
</evidence>
<feature type="region of interest" description="Disordered" evidence="2">
    <location>
        <begin position="293"/>
        <end position="312"/>
    </location>
</feature>
<dbReference type="OrthoDB" id="539634at2759"/>
<dbReference type="STRING" id="1408163.A0A0F4YXP8"/>
<dbReference type="AlphaFoldDB" id="A0A0F4YXP8"/>